<dbReference type="GeneID" id="64602349"/>
<dbReference type="AlphaFoldDB" id="A0A9P7ANM3"/>
<feature type="region of interest" description="Disordered" evidence="1">
    <location>
        <begin position="211"/>
        <end position="242"/>
    </location>
</feature>
<dbReference type="EMBL" id="JABBWE010000031">
    <property type="protein sequence ID" value="KAG1793290.1"/>
    <property type="molecule type" value="Genomic_DNA"/>
</dbReference>
<dbReference type="RefSeq" id="XP_041159746.1">
    <property type="nucleotide sequence ID" value="XM_041308585.1"/>
</dbReference>
<gene>
    <name evidence="2" type="ORF">HD556DRAFT_1479394</name>
</gene>
<keyword evidence="3" id="KW-1185">Reference proteome</keyword>
<dbReference type="Proteomes" id="UP000719766">
    <property type="component" value="Unassembled WGS sequence"/>
</dbReference>
<feature type="compositionally biased region" description="Basic and acidic residues" evidence="1">
    <location>
        <begin position="230"/>
        <end position="242"/>
    </location>
</feature>
<evidence type="ECO:0000313" key="2">
    <source>
        <dbReference type="EMBL" id="KAG1793290.1"/>
    </source>
</evidence>
<organism evidence="2 3">
    <name type="scientific">Suillus plorans</name>
    <dbReference type="NCBI Taxonomy" id="116603"/>
    <lineage>
        <taxon>Eukaryota</taxon>
        <taxon>Fungi</taxon>
        <taxon>Dikarya</taxon>
        <taxon>Basidiomycota</taxon>
        <taxon>Agaricomycotina</taxon>
        <taxon>Agaricomycetes</taxon>
        <taxon>Agaricomycetidae</taxon>
        <taxon>Boletales</taxon>
        <taxon>Suillineae</taxon>
        <taxon>Suillaceae</taxon>
        <taxon>Suillus</taxon>
    </lineage>
</organism>
<dbReference type="OrthoDB" id="2563978at2759"/>
<accession>A0A9P7ANM3</accession>
<name>A0A9P7ANM3_9AGAM</name>
<evidence type="ECO:0000256" key="1">
    <source>
        <dbReference type="SAM" id="MobiDB-lite"/>
    </source>
</evidence>
<proteinExistence type="predicted"/>
<comment type="caution">
    <text evidence="2">The sequence shown here is derived from an EMBL/GenBank/DDBJ whole genome shotgun (WGS) entry which is preliminary data.</text>
</comment>
<evidence type="ECO:0000313" key="3">
    <source>
        <dbReference type="Proteomes" id="UP000719766"/>
    </source>
</evidence>
<sequence>MALDASRSPRLPSLDVLDAPAPFSPASTNGRPLPPGLVPFFSRHAWRNSLSVITGSSNGVDITIDVLDAEPPRAGDDWKSLAGGFLGISAGSDPSEQRTMFGTPQVIHQGNPLVSERRSLHSMHSHLSPYSARSSSGSALASSARVFNLSGSNSSRPSANSAHSRIATVSFALLNFSRSFGPIPPSVSTFGHADPSRYMPHTTEEYKDLFAEPGSRTSIGPMPSFSARSNDPECGWHDCNER</sequence>
<protein>
    <submittedName>
        <fullName evidence="2">Uncharacterized protein</fullName>
    </submittedName>
</protein>
<reference evidence="2" key="1">
    <citation type="journal article" date="2020" name="New Phytol.">
        <title>Comparative genomics reveals dynamic genome evolution in host specialist ectomycorrhizal fungi.</title>
        <authorList>
            <person name="Lofgren L.A."/>
            <person name="Nguyen N.H."/>
            <person name="Vilgalys R."/>
            <person name="Ruytinx J."/>
            <person name="Liao H.L."/>
            <person name="Branco S."/>
            <person name="Kuo A."/>
            <person name="LaButti K."/>
            <person name="Lipzen A."/>
            <person name="Andreopoulos W."/>
            <person name="Pangilinan J."/>
            <person name="Riley R."/>
            <person name="Hundley H."/>
            <person name="Na H."/>
            <person name="Barry K."/>
            <person name="Grigoriev I.V."/>
            <person name="Stajich J.E."/>
            <person name="Kennedy P.G."/>
        </authorList>
    </citation>
    <scope>NUCLEOTIDE SEQUENCE</scope>
    <source>
        <strain evidence="2">S12</strain>
    </source>
</reference>